<evidence type="ECO:0000313" key="1">
    <source>
        <dbReference type="EMBL" id="EDM03709.1"/>
    </source>
</evidence>
<proteinExistence type="predicted"/>
<protein>
    <submittedName>
        <fullName evidence="1">Pleckstrin 2 (Predicted), isoform CRA_a</fullName>
    </submittedName>
</protein>
<dbReference type="EMBL" id="CH473947">
    <property type="protein sequence ID" value="EDM03708.1"/>
    <property type="molecule type" value="Genomic_DNA"/>
</dbReference>
<sequence>MRLPGELEYFWGWGCGSVLEDLPGNLEAPGSILGTV</sequence>
<accession>A6HCF4</accession>
<dbReference type="AlphaFoldDB" id="A6HCF4"/>
<evidence type="ECO:0000313" key="2">
    <source>
        <dbReference type="Proteomes" id="UP000234681"/>
    </source>
</evidence>
<dbReference type="Proteomes" id="UP000234681">
    <property type="component" value="Chromosome 6"/>
</dbReference>
<dbReference type="EMBL" id="CH473947">
    <property type="protein sequence ID" value="EDM03709.1"/>
    <property type="molecule type" value="Genomic_DNA"/>
</dbReference>
<reference evidence="1" key="2">
    <citation type="submission" date="2005-07" db="EMBL/GenBank/DDBJ databases">
        <authorList>
            <person name="Mural R.J."/>
            <person name="Li P.W."/>
            <person name="Adams M.D."/>
            <person name="Amanatides P.G."/>
            <person name="Baden-Tillson H."/>
            <person name="Barnstead M."/>
            <person name="Chin S.H."/>
            <person name="Dew I."/>
            <person name="Evans C.A."/>
            <person name="Ferriera S."/>
            <person name="Flanigan M."/>
            <person name="Fosler C."/>
            <person name="Glodek A."/>
            <person name="Gu Z."/>
            <person name="Holt R.A."/>
            <person name="Jennings D."/>
            <person name="Kraft C.L."/>
            <person name="Lu F."/>
            <person name="Nguyen T."/>
            <person name="Nusskern D.R."/>
            <person name="Pfannkoch C.M."/>
            <person name="Sitter C."/>
            <person name="Sutton G.G."/>
            <person name="Venter J.C."/>
            <person name="Wang Z."/>
            <person name="Woodage T."/>
            <person name="Zheng X.H."/>
            <person name="Zhong F."/>
        </authorList>
    </citation>
    <scope>NUCLEOTIDE SEQUENCE</scope>
    <source>
        <strain evidence="1">BN</strain>
        <strain evidence="2">BN, Sprague-Dawley</strain>
    </source>
</reference>
<gene>
    <name evidence="1" type="primary">Plek2_predicted</name>
    <name evidence="1" type="ORF">rCG_61500</name>
</gene>
<reference evidence="1" key="1">
    <citation type="journal article" date="2005" name="Genome Res.">
        <title>Gene and alternative splicing annotation with AIR.</title>
        <authorList>
            <person name="Florea L."/>
            <person name="Di Francesco V."/>
            <person name="Miller J."/>
            <person name="Turner R."/>
            <person name="Yao A."/>
            <person name="Harris M."/>
            <person name="Walenz B."/>
            <person name="Mobarry C."/>
            <person name="Merkulov G.V."/>
            <person name="Charlab R."/>
            <person name="Dew I."/>
            <person name="Deng Z."/>
            <person name="Istrail S."/>
            <person name="Li P."/>
            <person name="Sutton G."/>
        </authorList>
    </citation>
    <scope>NUCLEOTIDE SEQUENCE</scope>
    <source>
        <strain evidence="1">BN</strain>
    </source>
</reference>
<organism evidence="1 2">
    <name type="scientific">Rattus norvegicus</name>
    <name type="common">Rat</name>
    <dbReference type="NCBI Taxonomy" id="10116"/>
    <lineage>
        <taxon>Eukaryota</taxon>
        <taxon>Metazoa</taxon>
        <taxon>Chordata</taxon>
        <taxon>Craniata</taxon>
        <taxon>Vertebrata</taxon>
        <taxon>Euteleostomi</taxon>
        <taxon>Mammalia</taxon>
        <taxon>Eutheria</taxon>
        <taxon>Euarchontoglires</taxon>
        <taxon>Glires</taxon>
        <taxon>Rodentia</taxon>
        <taxon>Myomorpha</taxon>
        <taxon>Muroidea</taxon>
        <taxon>Muridae</taxon>
        <taxon>Murinae</taxon>
        <taxon>Rattus</taxon>
    </lineage>
</organism>
<name>A6HCF4_RAT</name>
<reference evidence="2" key="3">
    <citation type="submission" date="2005-09" db="EMBL/GenBank/DDBJ databases">
        <authorList>
            <person name="Mural R.J."/>
            <person name="Li P.W."/>
            <person name="Adams M.D."/>
            <person name="Amanatides P.G."/>
            <person name="Baden-Tillson H."/>
            <person name="Barnstead M."/>
            <person name="Chin S.H."/>
            <person name="Dew I."/>
            <person name="Evans C.A."/>
            <person name="Ferriera S."/>
            <person name="Flanigan M."/>
            <person name="Fosler C."/>
            <person name="Glodek A."/>
            <person name="Gu Z."/>
            <person name="Holt R.A."/>
            <person name="Jennings D."/>
            <person name="Kraft C.L."/>
            <person name="Lu F."/>
            <person name="Nguyen T."/>
            <person name="Nusskern D.R."/>
            <person name="Pfannkoch C.M."/>
            <person name="Sitter C."/>
            <person name="Sutton G.G."/>
            <person name="Venter J.C."/>
            <person name="Wang Z."/>
            <person name="Woodage T."/>
            <person name="Zheng X.H."/>
            <person name="Zhong F."/>
        </authorList>
    </citation>
    <scope>NUCLEOTIDE SEQUENCE [LARGE SCALE GENOMIC DNA]</scope>
    <source>
        <strain>BN</strain>
        <strain evidence="2">Sprague-Dawley</strain>
    </source>
</reference>